<proteinExistence type="predicted"/>
<dbReference type="Pfam" id="PF13177">
    <property type="entry name" value="DNA_pol3_delta2"/>
    <property type="match status" value="1"/>
</dbReference>
<dbReference type="GO" id="GO:0006261">
    <property type="term" value="P:DNA-templated DNA replication"/>
    <property type="evidence" value="ECO:0007669"/>
    <property type="project" value="TreeGrafter"/>
</dbReference>
<dbReference type="GO" id="GO:0003689">
    <property type="term" value="F:DNA clamp loader activity"/>
    <property type="evidence" value="ECO:0007669"/>
    <property type="project" value="TreeGrafter"/>
</dbReference>
<evidence type="ECO:0000256" key="2">
    <source>
        <dbReference type="ARBA" id="ARBA00022741"/>
    </source>
</evidence>
<reference evidence="4" key="1">
    <citation type="journal article" date="2020" name="Nature">
        <title>Giant virus diversity and host interactions through global metagenomics.</title>
        <authorList>
            <person name="Schulz F."/>
            <person name="Roux S."/>
            <person name="Paez-Espino D."/>
            <person name="Jungbluth S."/>
            <person name="Walsh D.A."/>
            <person name="Denef V.J."/>
            <person name="McMahon K.D."/>
            <person name="Konstantinidis K.T."/>
            <person name="Eloe-Fadrosh E.A."/>
            <person name="Kyrpides N.C."/>
            <person name="Woyke T."/>
        </authorList>
    </citation>
    <scope>NUCLEOTIDE SEQUENCE</scope>
    <source>
        <strain evidence="4">GVMAG-M-3300023179-71</strain>
    </source>
</reference>
<dbReference type="GO" id="GO:0005663">
    <property type="term" value="C:DNA replication factor C complex"/>
    <property type="evidence" value="ECO:0007669"/>
    <property type="project" value="TreeGrafter"/>
</dbReference>
<evidence type="ECO:0000313" key="4">
    <source>
        <dbReference type="EMBL" id="QHT75807.1"/>
    </source>
</evidence>
<evidence type="ECO:0000256" key="1">
    <source>
        <dbReference type="ARBA" id="ARBA00022705"/>
    </source>
</evidence>
<protein>
    <recommendedName>
        <fullName evidence="5">DNA polymerase III delta N-terminal domain-containing protein</fullName>
    </recommendedName>
</protein>
<dbReference type="GO" id="GO:0005524">
    <property type="term" value="F:ATP binding"/>
    <property type="evidence" value="ECO:0007669"/>
    <property type="project" value="UniProtKB-KW"/>
</dbReference>
<dbReference type="SUPFAM" id="SSF52540">
    <property type="entry name" value="P-loop containing nucleoside triphosphate hydrolases"/>
    <property type="match status" value="1"/>
</dbReference>
<evidence type="ECO:0000256" key="3">
    <source>
        <dbReference type="ARBA" id="ARBA00022840"/>
    </source>
</evidence>
<evidence type="ECO:0008006" key="5">
    <source>
        <dbReference type="Google" id="ProtNLM"/>
    </source>
</evidence>
<keyword evidence="2" id="KW-0547">Nucleotide-binding</keyword>
<accession>A0A6C0H5W6</accession>
<dbReference type="EMBL" id="MN739882">
    <property type="protein sequence ID" value="QHT75807.1"/>
    <property type="molecule type" value="Genomic_DNA"/>
</dbReference>
<dbReference type="PANTHER" id="PTHR11669:SF20">
    <property type="entry name" value="REPLICATION FACTOR C SUBUNIT 4"/>
    <property type="match status" value="1"/>
</dbReference>
<organism evidence="4">
    <name type="scientific">viral metagenome</name>
    <dbReference type="NCBI Taxonomy" id="1070528"/>
    <lineage>
        <taxon>unclassified sequences</taxon>
        <taxon>metagenomes</taxon>
        <taxon>organismal metagenomes</taxon>
    </lineage>
</organism>
<dbReference type="GO" id="GO:0006281">
    <property type="term" value="P:DNA repair"/>
    <property type="evidence" value="ECO:0007669"/>
    <property type="project" value="TreeGrafter"/>
</dbReference>
<dbReference type="Gene3D" id="3.40.50.300">
    <property type="entry name" value="P-loop containing nucleotide triphosphate hydrolases"/>
    <property type="match status" value="1"/>
</dbReference>
<name>A0A6C0H5W6_9ZZZZ</name>
<dbReference type="PANTHER" id="PTHR11669">
    <property type="entry name" value="REPLICATION FACTOR C / DNA POLYMERASE III GAMMA-TAU SUBUNIT"/>
    <property type="match status" value="1"/>
</dbReference>
<keyword evidence="3" id="KW-0067">ATP-binding</keyword>
<sequence length="217" mass="25996">MEILDKYINETSLSIDFSNLLFYGNIYKTVDFIELIKKIYKNDKEKIETNVKIIHCSFDKIGIQYIRDHLKNFLKIKINNKKEFKIVLFINADYLTIDAQFSLRRCIEMYNHNTIFIMTVENKSKILQPILSRFHLVYVPFDKEVKKEIKDKKIIERVNKSENLMELSENLYNSGYTGLELLNYLSIDDKINIISIKKNTRDEKMLILFILYKLKKR</sequence>
<dbReference type="InterPro" id="IPR027417">
    <property type="entry name" value="P-loop_NTPase"/>
</dbReference>
<dbReference type="AlphaFoldDB" id="A0A6C0H5W6"/>
<dbReference type="InterPro" id="IPR050238">
    <property type="entry name" value="DNA_Rep/Repair_Clamp_Loader"/>
</dbReference>
<keyword evidence="1" id="KW-0235">DNA replication</keyword>